<comment type="caution">
    <text evidence="12">The sequence shown here is derived from an EMBL/GenBank/DDBJ whole genome shotgun (WGS) entry which is preliminary data.</text>
</comment>
<dbReference type="NCBIfam" id="TIGR01245">
    <property type="entry name" value="trpD"/>
    <property type="match status" value="1"/>
</dbReference>
<protein>
    <recommendedName>
        <fullName evidence="9">Anthranilate phosphoribosyltransferase</fullName>
        <ecNumber evidence="9">2.4.2.18</ecNumber>
    </recommendedName>
</protein>
<name>A0AA45WMM0_9AQUI</name>
<keyword evidence="3 9" id="KW-0328">Glycosyltransferase</keyword>
<comment type="similarity">
    <text evidence="8">In the C-terminal section; belongs to the anthranilate phosphoribosyltransferase family.</text>
</comment>
<keyword evidence="9" id="KW-0460">Magnesium</keyword>
<evidence type="ECO:0000256" key="3">
    <source>
        <dbReference type="ARBA" id="ARBA00022676"/>
    </source>
</evidence>
<evidence type="ECO:0000256" key="7">
    <source>
        <dbReference type="ARBA" id="ARBA00052328"/>
    </source>
</evidence>
<dbReference type="GO" id="GO:0000287">
    <property type="term" value="F:magnesium ion binding"/>
    <property type="evidence" value="ECO:0007669"/>
    <property type="project" value="UniProtKB-UniRule"/>
</dbReference>
<dbReference type="GO" id="GO:0005829">
    <property type="term" value="C:cytosol"/>
    <property type="evidence" value="ECO:0007669"/>
    <property type="project" value="TreeGrafter"/>
</dbReference>
<keyword evidence="2 9" id="KW-0028">Amino-acid biosynthesis</keyword>
<evidence type="ECO:0000256" key="6">
    <source>
        <dbReference type="ARBA" id="ARBA00023141"/>
    </source>
</evidence>
<keyword evidence="13" id="KW-1185">Reference proteome</keyword>
<evidence type="ECO:0000256" key="1">
    <source>
        <dbReference type="ARBA" id="ARBA00004907"/>
    </source>
</evidence>
<dbReference type="FunFam" id="3.40.1030.10:FF:000002">
    <property type="entry name" value="Anthranilate phosphoribosyltransferase"/>
    <property type="match status" value="1"/>
</dbReference>
<dbReference type="InterPro" id="IPR017459">
    <property type="entry name" value="Glycosyl_Trfase_fam3_N_dom"/>
</dbReference>
<dbReference type="EMBL" id="FXTX01000012">
    <property type="protein sequence ID" value="SMP14376.1"/>
    <property type="molecule type" value="Genomic_DNA"/>
</dbReference>
<feature type="binding site" evidence="9">
    <location>
        <begin position="109"/>
        <end position="117"/>
    </location>
    <ligand>
        <name>5-phospho-alpha-D-ribose 1-diphosphate</name>
        <dbReference type="ChEBI" id="CHEBI:58017"/>
    </ligand>
</feature>
<dbReference type="Gene3D" id="3.40.1030.10">
    <property type="entry name" value="Nucleoside phosphorylase/phosphoribosyltransferase catalytic domain"/>
    <property type="match status" value="1"/>
</dbReference>
<keyword evidence="9" id="KW-0479">Metal-binding</keyword>
<dbReference type="PANTHER" id="PTHR43285:SF2">
    <property type="entry name" value="ANTHRANILATE PHOSPHORIBOSYLTRANSFERASE"/>
    <property type="match status" value="1"/>
</dbReference>
<dbReference type="Pfam" id="PF02885">
    <property type="entry name" value="Glycos_trans_3N"/>
    <property type="match status" value="1"/>
</dbReference>
<dbReference type="Gene3D" id="1.20.970.10">
    <property type="entry name" value="Transferase, Pyrimidine Nucleoside Phosphorylase, Chain C"/>
    <property type="match status" value="1"/>
</dbReference>
<dbReference type="PANTHER" id="PTHR43285">
    <property type="entry name" value="ANTHRANILATE PHOSPHORIBOSYLTRANSFERASE"/>
    <property type="match status" value="1"/>
</dbReference>
<accession>A0AA45WMM0</accession>
<dbReference type="InterPro" id="IPR036320">
    <property type="entry name" value="Glycosyl_Trfase_fam3_N_dom_sf"/>
</dbReference>
<comment type="similarity">
    <text evidence="9">Belongs to the anthranilate phosphoribosyltransferase family.</text>
</comment>
<keyword evidence="6 9" id="KW-0057">Aromatic amino acid biosynthesis</keyword>
<evidence type="ECO:0000256" key="8">
    <source>
        <dbReference type="ARBA" id="ARBA00061188"/>
    </source>
</evidence>
<dbReference type="Proteomes" id="UP001157947">
    <property type="component" value="Unassembled WGS sequence"/>
</dbReference>
<feature type="binding site" evidence="9">
    <location>
        <position position="227"/>
    </location>
    <ligand>
        <name>Mg(2+)</name>
        <dbReference type="ChEBI" id="CHEBI:18420"/>
        <label>2</label>
    </ligand>
</feature>
<feature type="binding site" evidence="9">
    <location>
        <position position="81"/>
    </location>
    <ligand>
        <name>5-phospho-alpha-D-ribose 1-diphosphate</name>
        <dbReference type="ChEBI" id="CHEBI:58017"/>
    </ligand>
</feature>
<dbReference type="GO" id="GO:0000162">
    <property type="term" value="P:L-tryptophan biosynthetic process"/>
    <property type="evidence" value="ECO:0007669"/>
    <property type="project" value="UniProtKB-UniRule"/>
</dbReference>
<feature type="binding site" evidence="9">
    <location>
        <position position="121"/>
    </location>
    <ligand>
        <name>5-phospho-alpha-D-ribose 1-diphosphate</name>
        <dbReference type="ChEBI" id="CHEBI:58017"/>
    </ligand>
</feature>
<evidence type="ECO:0000313" key="12">
    <source>
        <dbReference type="EMBL" id="SMP14376.1"/>
    </source>
</evidence>
<feature type="binding site" evidence="9">
    <location>
        <position position="226"/>
    </location>
    <ligand>
        <name>Mg(2+)</name>
        <dbReference type="ChEBI" id="CHEBI:18420"/>
        <label>2</label>
    </ligand>
</feature>
<dbReference type="AlphaFoldDB" id="A0AA45WMM0"/>
<keyword evidence="5 9" id="KW-0822">Tryptophan biosynthesis</keyword>
<dbReference type="InterPro" id="IPR035902">
    <property type="entry name" value="Nuc_phospho_transferase"/>
</dbReference>
<evidence type="ECO:0000259" key="10">
    <source>
        <dbReference type="Pfam" id="PF00591"/>
    </source>
</evidence>
<dbReference type="SUPFAM" id="SSF52418">
    <property type="entry name" value="Nucleoside phosphorylase/phosphoribosyltransferase catalytic domain"/>
    <property type="match status" value="1"/>
</dbReference>
<comment type="pathway">
    <text evidence="1 9">Amino-acid biosynthesis; L-tryptophan biosynthesis; L-tryptophan from chorismate: step 2/5.</text>
</comment>
<evidence type="ECO:0000259" key="11">
    <source>
        <dbReference type="Pfam" id="PF02885"/>
    </source>
</evidence>
<comment type="catalytic activity">
    <reaction evidence="7 9">
        <text>N-(5-phospho-beta-D-ribosyl)anthranilate + diphosphate = 5-phospho-alpha-D-ribose 1-diphosphate + anthranilate</text>
        <dbReference type="Rhea" id="RHEA:11768"/>
        <dbReference type="ChEBI" id="CHEBI:16567"/>
        <dbReference type="ChEBI" id="CHEBI:18277"/>
        <dbReference type="ChEBI" id="CHEBI:33019"/>
        <dbReference type="ChEBI" id="CHEBI:58017"/>
        <dbReference type="EC" id="2.4.2.18"/>
    </reaction>
</comment>
<comment type="cofactor">
    <cofactor evidence="9">
        <name>Mg(2+)</name>
        <dbReference type="ChEBI" id="CHEBI:18420"/>
    </cofactor>
    <text evidence="9">Binds 2 magnesium ions per monomer.</text>
</comment>
<dbReference type="InterPro" id="IPR005940">
    <property type="entry name" value="Anthranilate_Pribosyl_Tfrase"/>
</dbReference>
<dbReference type="EC" id="2.4.2.18" evidence="9"/>
<feature type="binding site" evidence="9">
    <location>
        <position position="93"/>
    </location>
    <ligand>
        <name>Mg(2+)</name>
        <dbReference type="ChEBI" id="CHEBI:18420"/>
        <label>1</label>
    </ligand>
</feature>
<dbReference type="RefSeq" id="WP_265134642.1">
    <property type="nucleotide sequence ID" value="NZ_FXTX01000012.1"/>
</dbReference>
<evidence type="ECO:0000256" key="2">
    <source>
        <dbReference type="ARBA" id="ARBA00022605"/>
    </source>
</evidence>
<dbReference type="SUPFAM" id="SSF47648">
    <property type="entry name" value="Nucleoside phosphorylase/phosphoribosyltransferase N-terminal domain"/>
    <property type="match status" value="1"/>
</dbReference>
<comment type="subunit">
    <text evidence="9">Homodimer.</text>
</comment>
<gene>
    <name evidence="9" type="primary">trpD</name>
    <name evidence="12" type="ORF">SAMN06264868_11244</name>
</gene>
<dbReference type="HAMAP" id="MF_00211">
    <property type="entry name" value="TrpD"/>
    <property type="match status" value="1"/>
</dbReference>
<evidence type="ECO:0000256" key="4">
    <source>
        <dbReference type="ARBA" id="ARBA00022679"/>
    </source>
</evidence>
<feature type="binding site" evidence="9">
    <location>
        <begin position="84"/>
        <end position="85"/>
    </location>
    <ligand>
        <name>5-phospho-alpha-D-ribose 1-diphosphate</name>
        <dbReference type="ChEBI" id="CHEBI:58017"/>
    </ligand>
</feature>
<feature type="binding site" evidence="9">
    <location>
        <position position="112"/>
    </location>
    <ligand>
        <name>anthranilate</name>
        <dbReference type="ChEBI" id="CHEBI:16567"/>
        <label>1</label>
    </ligand>
</feature>
<sequence>MIREYIKMLTERVNLSENQMKDLFNILMSGNATDAQIGAVLTALKMKGETEEEISAAAKIMREKSIPIPIKSKEKVIDTAGTGGDQLGTFNVSTIAGFVIAGAGAKVAKHGNRSISSKCGSADLIEALGIKLEQTPEQVAYAIQNIGFGFIFAPLFHPAMKNVIKQRREIGIKTIFNILGPLSNPAKAEYQIIGVFDKNLVPLIARVLIMIGIKKAYVVHGLEGLDEISITAPTLVAKVENNEIEIKEIKPEDFGLKRASIQDIKGADIEKNKEIALSILKGEDYSPKVDFVALNSAFAIEAVGVVNSIKEGIELSKEVIYSKRAYEIVEKLRDFTNAS</sequence>
<comment type="function">
    <text evidence="9">Catalyzes the transfer of the phosphoribosyl group of 5-phosphorylribose-1-pyrophosphate (PRPP) to anthranilate to yield N-(5'-phosphoribosyl)-anthranilate (PRA).</text>
</comment>
<feature type="binding site" evidence="9">
    <location>
        <position position="227"/>
    </location>
    <ligand>
        <name>Mg(2+)</name>
        <dbReference type="ChEBI" id="CHEBI:18420"/>
        <label>1</label>
    </ligand>
</feature>
<evidence type="ECO:0000256" key="9">
    <source>
        <dbReference type="HAMAP-Rule" id="MF_00211"/>
    </source>
</evidence>
<feature type="binding site" evidence="9">
    <location>
        <position position="167"/>
    </location>
    <ligand>
        <name>anthranilate</name>
        <dbReference type="ChEBI" id="CHEBI:16567"/>
        <label>2</label>
    </ligand>
</feature>
<keyword evidence="4 9" id="KW-0808">Transferase</keyword>
<feature type="binding site" evidence="9">
    <location>
        <position position="81"/>
    </location>
    <ligand>
        <name>anthranilate</name>
        <dbReference type="ChEBI" id="CHEBI:16567"/>
        <label>1</label>
    </ligand>
</feature>
<reference evidence="12" key="1">
    <citation type="submission" date="2017-05" db="EMBL/GenBank/DDBJ databases">
        <authorList>
            <person name="Varghese N."/>
            <person name="Submissions S."/>
        </authorList>
    </citation>
    <scope>NUCLEOTIDE SEQUENCE</scope>
    <source>
        <strain evidence="12">DSM 18763</strain>
    </source>
</reference>
<feature type="binding site" evidence="9">
    <location>
        <position position="89"/>
    </location>
    <ligand>
        <name>5-phospho-alpha-D-ribose 1-diphosphate</name>
        <dbReference type="ChEBI" id="CHEBI:58017"/>
    </ligand>
</feature>
<comment type="caution">
    <text evidence="9">Lacks conserved residue(s) required for the propagation of feature annotation.</text>
</comment>
<dbReference type="GO" id="GO:0004048">
    <property type="term" value="F:anthranilate phosphoribosyltransferase activity"/>
    <property type="evidence" value="ECO:0007669"/>
    <property type="project" value="UniProtKB-UniRule"/>
</dbReference>
<feature type="domain" description="Glycosyl transferase family 3" evidence="10">
    <location>
        <begin position="74"/>
        <end position="323"/>
    </location>
</feature>
<dbReference type="Pfam" id="PF00591">
    <property type="entry name" value="Glycos_transf_3"/>
    <property type="match status" value="1"/>
</dbReference>
<dbReference type="InterPro" id="IPR000312">
    <property type="entry name" value="Glycosyl_Trfase_fam3"/>
</dbReference>
<feature type="domain" description="Glycosyl transferase family 3 N-terminal" evidence="11">
    <location>
        <begin position="3"/>
        <end position="64"/>
    </location>
</feature>
<evidence type="ECO:0000313" key="13">
    <source>
        <dbReference type="Proteomes" id="UP001157947"/>
    </source>
</evidence>
<evidence type="ECO:0000256" key="5">
    <source>
        <dbReference type="ARBA" id="ARBA00022822"/>
    </source>
</evidence>
<organism evidence="12 13">
    <name type="scientific">Venenivibrio stagnispumantis</name>
    <dbReference type="NCBI Taxonomy" id="407998"/>
    <lineage>
        <taxon>Bacteria</taxon>
        <taxon>Pseudomonadati</taxon>
        <taxon>Aquificota</taxon>
        <taxon>Aquificia</taxon>
        <taxon>Aquificales</taxon>
        <taxon>Hydrogenothermaceae</taxon>
        <taxon>Venenivibrio</taxon>
    </lineage>
</organism>
<feature type="binding site" evidence="9">
    <location>
        <begin position="91"/>
        <end position="94"/>
    </location>
    <ligand>
        <name>5-phospho-alpha-D-ribose 1-diphosphate</name>
        <dbReference type="ChEBI" id="CHEBI:58017"/>
    </ligand>
</feature>
<proteinExistence type="inferred from homology"/>